<evidence type="ECO:0000256" key="2">
    <source>
        <dbReference type="ARBA" id="ARBA00022692"/>
    </source>
</evidence>
<comment type="caution">
    <text evidence="6">The sequence shown here is derived from an EMBL/GenBank/DDBJ whole genome shotgun (WGS) entry which is preliminary data.</text>
</comment>
<organism evidence="6 7">
    <name type="scientific">Lecanosticta acicola</name>
    <dbReference type="NCBI Taxonomy" id="111012"/>
    <lineage>
        <taxon>Eukaryota</taxon>
        <taxon>Fungi</taxon>
        <taxon>Dikarya</taxon>
        <taxon>Ascomycota</taxon>
        <taxon>Pezizomycotina</taxon>
        <taxon>Dothideomycetes</taxon>
        <taxon>Dothideomycetidae</taxon>
        <taxon>Mycosphaerellales</taxon>
        <taxon>Mycosphaerellaceae</taxon>
        <taxon>Lecanosticta</taxon>
    </lineage>
</organism>
<protein>
    <submittedName>
        <fullName evidence="6">Parasitic phase-specific psp-1</fullName>
    </submittedName>
</protein>
<dbReference type="Pfam" id="PF04479">
    <property type="entry name" value="RTA1"/>
    <property type="match status" value="1"/>
</dbReference>
<dbReference type="AlphaFoldDB" id="A0AAI8YXX3"/>
<dbReference type="EMBL" id="CAVMBE010000020">
    <property type="protein sequence ID" value="CAK3992425.1"/>
    <property type="molecule type" value="Genomic_DNA"/>
</dbReference>
<dbReference type="GO" id="GO:0005886">
    <property type="term" value="C:plasma membrane"/>
    <property type="evidence" value="ECO:0007669"/>
    <property type="project" value="TreeGrafter"/>
</dbReference>
<feature type="transmembrane region" description="Helical" evidence="5">
    <location>
        <begin position="227"/>
        <end position="247"/>
    </location>
</feature>
<evidence type="ECO:0000313" key="6">
    <source>
        <dbReference type="EMBL" id="CAK3992425.1"/>
    </source>
</evidence>
<keyword evidence="2 5" id="KW-0812">Transmembrane</keyword>
<gene>
    <name evidence="6" type="ORF">LECACI_7A003990</name>
</gene>
<feature type="transmembrane region" description="Helical" evidence="5">
    <location>
        <begin position="267"/>
        <end position="286"/>
    </location>
</feature>
<keyword evidence="4 5" id="KW-0472">Membrane</keyword>
<dbReference type="InterPro" id="IPR007568">
    <property type="entry name" value="RTA1"/>
</dbReference>
<proteinExistence type="predicted"/>
<dbReference type="GO" id="GO:0000324">
    <property type="term" value="C:fungal-type vacuole"/>
    <property type="evidence" value="ECO:0007669"/>
    <property type="project" value="TreeGrafter"/>
</dbReference>
<evidence type="ECO:0000313" key="7">
    <source>
        <dbReference type="Proteomes" id="UP001296104"/>
    </source>
</evidence>
<accession>A0AAI8YXX3</accession>
<feature type="transmembrane region" description="Helical" evidence="5">
    <location>
        <begin position="94"/>
        <end position="122"/>
    </location>
</feature>
<keyword evidence="7" id="KW-1185">Reference proteome</keyword>
<dbReference type="Proteomes" id="UP001296104">
    <property type="component" value="Unassembled WGS sequence"/>
</dbReference>
<reference evidence="6" key="1">
    <citation type="submission" date="2023-11" db="EMBL/GenBank/DDBJ databases">
        <authorList>
            <person name="Alioto T."/>
            <person name="Alioto T."/>
            <person name="Gomez Garrido J."/>
        </authorList>
    </citation>
    <scope>NUCLEOTIDE SEQUENCE</scope>
</reference>
<keyword evidence="3 5" id="KW-1133">Transmembrane helix</keyword>
<evidence type="ECO:0000256" key="5">
    <source>
        <dbReference type="SAM" id="Phobius"/>
    </source>
</evidence>
<feature type="transmembrane region" description="Helical" evidence="5">
    <location>
        <begin position="134"/>
        <end position="159"/>
    </location>
</feature>
<evidence type="ECO:0000256" key="1">
    <source>
        <dbReference type="ARBA" id="ARBA00004141"/>
    </source>
</evidence>
<evidence type="ECO:0000256" key="3">
    <source>
        <dbReference type="ARBA" id="ARBA00022989"/>
    </source>
</evidence>
<feature type="transmembrane region" description="Helical" evidence="5">
    <location>
        <begin position="61"/>
        <end position="82"/>
    </location>
</feature>
<evidence type="ECO:0000256" key="4">
    <source>
        <dbReference type="ARBA" id="ARBA00023136"/>
    </source>
</evidence>
<feature type="transmembrane region" description="Helical" evidence="5">
    <location>
        <begin position="32"/>
        <end position="54"/>
    </location>
</feature>
<sequence>MPLGYANPATLTNCTVESCSVYTSFYNYRIDLGANIAFLVCFSILLLVYLVIWITKRRCHLFAVAMILGLVIEIVGYASRIWSYYNQWVENAYLIQLICITLAPALFSAGIYLCLAWIAIIYGGENSRIKPIKYTVIFIPCDAASLLLQMIGGIIAAIGLDELSLTLLDQGTYILTAGLAWQVFTLFCFLALCVDLGLRIRRRRRKLGDQAALSQDPRAITTRSSQLFLGFQLAIGLASILIFWRCVFRLVELNNGFSGPVTFKQGLFIGFEGVLVLVAAAVLAIMHPAICMGEAITKEVPRS</sequence>
<feature type="transmembrane region" description="Helical" evidence="5">
    <location>
        <begin position="179"/>
        <end position="198"/>
    </location>
</feature>
<name>A0AAI8YXX3_9PEZI</name>
<comment type="subcellular location">
    <subcellularLocation>
        <location evidence="1">Membrane</location>
        <topology evidence="1">Multi-pass membrane protein</topology>
    </subcellularLocation>
</comment>
<dbReference type="PANTHER" id="PTHR31465">
    <property type="entry name" value="PROTEIN RTA1-RELATED"/>
    <property type="match status" value="1"/>
</dbReference>
<dbReference type="PANTHER" id="PTHR31465:SF7">
    <property type="entry name" value="SPHINGOID LONG-CHAIN BASE TRANSPORTER RSB1"/>
    <property type="match status" value="1"/>
</dbReference>